<dbReference type="InterPro" id="IPR000683">
    <property type="entry name" value="Gfo/Idh/MocA-like_OxRdtase_N"/>
</dbReference>
<dbReference type="SUPFAM" id="SSF55347">
    <property type="entry name" value="Glyceraldehyde-3-phosphate dehydrogenase-like, C-terminal domain"/>
    <property type="match status" value="1"/>
</dbReference>
<dbReference type="GO" id="GO:0000166">
    <property type="term" value="F:nucleotide binding"/>
    <property type="evidence" value="ECO:0007669"/>
    <property type="project" value="InterPro"/>
</dbReference>
<dbReference type="Proteomes" id="UP000654279">
    <property type="component" value="Unassembled WGS sequence"/>
</dbReference>
<dbReference type="Pfam" id="PF22725">
    <property type="entry name" value="GFO_IDH_MocA_C3"/>
    <property type="match status" value="1"/>
</dbReference>
<evidence type="ECO:0000313" key="4">
    <source>
        <dbReference type="Proteomes" id="UP000654279"/>
    </source>
</evidence>
<dbReference type="InterPro" id="IPR036291">
    <property type="entry name" value="NAD(P)-bd_dom_sf"/>
</dbReference>
<dbReference type="PANTHER" id="PTHR43054:SF1">
    <property type="entry name" value="SCYLLO-INOSITOL 2-DEHYDROGENASE (NADP(+)) IOLU"/>
    <property type="match status" value="1"/>
</dbReference>
<evidence type="ECO:0000313" key="3">
    <source>
        <dbReference type="EMBL" id="MBC8529491.1"/>
    </source>
</evidence>
<comment type="caution">
    <text evidence="3">The sequence shown here is derived from an EMBL/GenBank/DDBJ whole genome shotgun (WGS) entry which is preliminary data.</text>
</comment>
<dbReference type="Gene3D" id="3.30.360.10">
    <property type="entry name" value="Dihydrodipicolinate Reductase, domain 2"/>
    <property type="match status" value="1"/>
</dbReference>
<accession>A0A926HNT4</accession>
<dbReference type="RefSeq" id="WP_249285327.1">
    <property type="nucleotide sequence ID" value="NZ_JACRSO010000003.1"/>
</dbReference>
<dbReference type="InterPro" id="IPR055170">
    <property type="entry name" value="GFO_IDH_MocA-like_dom"/>
</dbReference>
<gene>
    <name evidence="3" type="ORF">H8699_08635</name>
</gene>
<organism evidence="3 4">
    <name type="scientific">Luoshenia tenuis</name>
    <dbReference type="NCBI Taxonomy" id="2763654"/>
    <lineage>
        <taxon>Bacteria</taxon>
        <taxon>Bacillati</taxon>
        <taxon>Bacillota</taxon>
        <taxon>Clostridia</taxon>
        <taxon>Christensenellales</taxon>
        <taxon>Christensenellaceae</taxon>
        <taxon>Luoshenia</taxon>
    </lineage>
</organism>
<dbReference type="Pfam" id="PF01408">
    <property type="entry name" value="GFO_IDH_MocA"/>
    <property type="match status" value="1"/>
</dbReference>
<evidence type="ECO:0000259" key="2">
    <source>
        <dbReference type="Pfam" id="PF22725"/>
    </source>
</evidence>
<protein>
    <submittedName>
        <fullName evidence="3">Gfo/Idh/MocA family oxidoreductase</fullName>
    </submittedName>
</protein>
<feature type="domain" description="Gfo/Idh/MocA-like oxidoreductase N-terminal" evidence="1">
    <location>
        <begin position="6"/>
        <end position="121"/>
    </location>
</feature>
<sequence>MDQQTLNIGTVGTSAIMQQMQEAIRRTPGVASRVVFSRDAERGKAFAAAMGVQDSCCDYEEMLDRSDVDAVYIASPNRFHAGQTLQALRHGKHVIVEKPAALSAADVQSYIQAARQKSVFFFEAITTIHMPNYLCCKALLPQLGTIRRAKICHARYSSKYDAYLRGENPNIFNPEMQAGALNDMGIYCIHVAVDLFGAPRKVSYQAEYGLNGIDLAGKLRLEYPTFICEIETAKNADLQTGCWIEGEQGRIEAPGRLSVFPPFRALINGQEQVIDRQPEGERMVFELSRFRDAIFQRDEAFFMQMASQSAIAAGILEAAHATDGLNH</sequence>
<proteinExistence type="predicted"/>
<dbReference type="Gene3D" id="3.40.50.720">
    <property type="entry name" value="NAD(P)-binding Rossmann-like Domain"/>
    <property type="match status" value="1"/>
</dbReference>
<dbReference type="AlphaFoldDB" id="A0A926HNT4"/>
<keyword evidence="4" id="KW-1185">Reference proteome</keyword>
<evidence type="ECO:0000259" key="1">
    <source>
        <dbReference type="Pfam" id="PF01408"/>
    </source>
</evidence>
<dbReference type="SUPFAM" id="SSF51735">
    <property type="entry name" value="NAD(P)-binding Rossmann-fold domains"/>
    <property type="match status" value="1"/>
</dbReference>
<feature type="domain" description="GFO/IDH/MocA-like oxidoreductase" evidence="2">
    <location>
        <begin position="143"/>
        <end position="252"/>
    </location>
</feature>
<dbReference type="PANTHER" id="PTHR43054">
    <property type="match status" value="1"/>
</dbReference>
<reference evidence="3" key="1">
    <citation type="submission" date="2020-08" db="EMBL/GenBank/DDBJ databases">
        <title>Genome public.</title>
        <authorList>
            <person name="Liu C."/>
            <person name="Sun Q."/>
        </authorList>
    </citation>
    <scope>NUCLEOTIDE SEQUENCE</scope>
    <source>
        <strain evidence="3">NSJ-44</strain>
    </source>
</reference>
<dbReference type="EMBL" id="JACRSO010000003">
    <property type="protein sequence ID" value="MBC8529491.1"/>
    <property type="molecule type" value="Genomic_DNA"/>
</dbReference>
<name>A0A926HNT4_9FIRM</name>